<dbReference type="EMBL" id="QJSW01000007">
    <property type="protein sequence ID" value="PYE48828.1"/>
    <property type="molecule type" value="Genomic_DNA"/>
</dbReference>
<dbReference type="Gene3D" id="3.30.750.24">
    <property type="entry name" value="STAS domain"/>
    <property type="match status" value="1"/>
</dbReference>
<name>A0A2V4VII9_PAEBA</name>
<dbReference type="SUPFAM" id="SSF52091">
    <property type="entry name" value="SpoIIaa-like"/>
    <property type="match status" value="1"/>
</dbReference>
<evidence type="ECO:0000259" key="1">
    <source>
        <dbReference type="PROSITE" id="PS50801"/>
    </source>
</evidence>
<dbReference type="Proteomes" id="UP000509327">
    <property type="component" value="Chromosome"/>
</dbReference>
<dbReference type="Proteomes" id="UP000247790">
    <property type="component" value="Unassembled WGS sequence"/>
</dbReference>
<reference evidence="3 5" key="2">
    <citation type="submission" date="2020-06" db="EMBL/GenBank/DDBJ databases">
        <title>Complete genome of Paenibacillus barcinonensis KACC11450.</title>
        <authorList>
            <person name="Kim M."/>
            <person name="Park Y.-J."/>
            <person name="Shin J.-H."/>
        </authorList>
    </citation>
    <scope>NUCLEOTIDE SEQUENCE [LARGE SCALE GENOMIC DNA]</scope>
    <source>
        <strain evidence="3 5">KACC11450</strain>
    </source>
</reference>
<organism evidence="2 4">
    <name type="scientific">Paenibacillus barcinonensis</name>
    <dbReference type="NCBI Taxonomy" id="198119"/>
    <lineage>
        <taxon>Bacteria</taxon>
        <taxon>Bacillati</taxon>
        <taxon>Bacillota</taxon>
        <taxon>Bacilli</taxon>
        <taxon>Bacillales</taxon>
        <taxon>Paenibacillaceae</taxon>
        <taxon>Paenibacillus</taxon>
    </lineage>
</organism>
<reference evidence="2 4" key="1">
    <citation type="submission" date="2018-06" db="EMBL/GenBank/DDBJ databases">
        <title>Genomic Encyclopedia of Type Strains, Phase III (KMG-III): the genomes of soil and plant-associated and newly described type strains.</title>
        <authorList>
            <person name="Whitman W."/>
        </authorList>
    </citation>
    <scope>NUCLEOTIDE SEQUENCE [LARGE SCALE GENOMIC DNA]</scope>
    <source>
        <strain evidence="2 4">CECT 7022</strain>
    </source>
</reference>
<evidence type="ECO:0000313" key="2">
    <source>
        <dbReference type="EMBL" id="PYE48828.1"/>
    </source>
</evidence>
<dbReference type="InterPro" id="IPR036513">
    <property type="entry name" value="STAS_dom_sf"/>
</dbReference>
<protein>
    <submittedName>
        <fullName evidence="2">Anti-anti-sigma factor</fullName>
    </submittedName>
    <submittedName>
        <fullName evidence="3">STAS domain-containing protein</fullName>
    </submittedName>
</protein>
<feature type="domain" description="STAS" evidence="1">
    <location>
        <begin position="1"/>
        <end position="103"/>
    </location>
</feature>
<dbReference type="EMBL" id="CP054614">
    <property type="protein sequence ID" value="QKS57746.1"/>
    <property type="molecule type" value="Genomic_DNA"/>
</dbReference>
<evidence type="ECO:0000313" key="3">
    <source>
        <dbReference type="EMBL" id="QKS57746.1"/>
    </source>
</evidence>
<dbReference type="RefSeq" id="WP_110896990.1">
    <property type="nucleotide sequence ID" value="NZ_CP054614.1"/>
</dbReference>
<dbReference type="InterPro" id="IPR002645">
    <property type="entry name" value="STAS_dom"/>
</dbReference>
<gene>
    <name evidence="2" type="ORF">DFQ00_107121</name>
    <name evidence="3" type="ORF">HUB98_16545</name>
</gene>
<dbReference type="PROSITE" id="PS50801">
    <property type="entry name" value="STAS"/>
    <property type="match status" value="1"/>
</dbReference>
<evidence type="ECO:0000313" key="4">
    <source>
        <dbReference type="Proteomes" id="UP000247790"/>
    </source>
</evidence>
<dbReference type="OrthoDB" id="9793697at2"/>
<dbReference type="Pfam" id="PF01740">
    <property type="entry name" value="STAS"/>
    <property type="match status" value="1"/>
</dbReference>
<accession>A0A2V4VII9</accession>
<dbReference type="AlphaFoldDB" id="A0A2V4VII9"/>
<proteinExistence type="predicted"/>
<evidence type="ECO:0000313" key="5">
    <source>
        <dbReference type="Proteomes" id="UP000509327"/>
    </source>
</evidence>
<sequence length="103" mass="11720">MHLQVETVFEESEYTIMLKGLVDYSTIDQFSFHPPEQTSQITLDLSEVEFIDSTGIGTILSVIHYAGERQIGVEFEGLNDATQELFETLGVFKIMEALLRERC</sequence>
<dbReference type="CDD" id="cd07043">
    <property type="entry name" value="STAS_anti-anti-sigma_factors"/>
    <property type="match status" value="1"/>
</dbReference>
<keyword evidence="5" id="KW-1185">Reference proteome</keyword>